<feature type="domain" description="SGNH hydrolase-type esterase" evidence="2">
    <location>
        <begin position="473"/>
        <end position="653"/>
    </location>
</feature>
<dbReference type="SUPFAM" id="SSF52266">
    <property type="entry name" value="SGNH hydrolase"/>
    <property type="match status" value="1"/>
</dbReference>
<dbReference type="AlphaFoldDB" id="A0A2A8BSZ1"/>
<dbReference type="InterPro" id="IPR013830">
    <property type="entry name" value="SGNH_hydro"/>
</dbReference>
<dbReference type="InterPro" id="IPR036514">
    <property type="entry name" value="SGNH_hydro_sf"/>
</dbReference>
<dbReference type="EMBL" id="NUDL01000020">
    <property type="protein sequence ID" value="PEM57651.1"/>
    <property type="molecule type" value="Genomic_DNA"/>
</dbReference>
<evidence type="ECO:0000313" key="3">
    <source>
        <dbReference type="EMBL" id="PEM57651.1"/>
    </source>
</evidence>
<proteinExistence type="predicted"/>
<dbReference type="RefSeq" id="WP_098102119.1">
    <property type="nucleotide sequence ID" value="NZ_NUDL01000020.1"/>
</dbReference>
<dbReference type="CDD" id="cd00229">
    <property type="entry name" value="SGNH_hydrolase"/>
    <property type="match status" value="1"/>
</dbReference>
<organism evidence="3 4">
    <name type="scientific">Bacillus wiedmannii</name>
    <dbReference type="NCBI Taxonomy" id="1890302"/>
    <lineage>
        <taxon>Bacteria</taxon>
        <taxon>Bacillati</taxon>
        <taxon>Bacillota</taxon>
        <taxon>Bacilli</taxon>
        <taxon>Bacillales</taxon>
        <taxon>Bacillaceae</taxon>
        <taxon>Bacillus</taxon>
        <taxon>Bacillus cereus group</taxon>
    </lineage>
</organism>
<protein>
    <recommendedName>
        <fullName evidence="5">SGNH hydrolase-type esterase domain-containing protein</fullName>
    </recommendedName>
</protein>
<dbReference type="Proteomes" id="UP000220621">
    <property type="component" value="Unassembled WGS sequence"/>
</dbReference>
<dbReference type="Pfam" id="PF13472">
    <property type="entry name" value="Lipase_GDSL_2"/>
    <property type="match status" value="1"/>
</dbReference>
<evidence type="ECO:0000259" key="1">
    <source>
        <dbReference type="Pfam" id="PF10651"/>
    </source>
</evidence>
<evidence type="ECO:0008006" key="5">
    <source>
        <dbReference type="Google" id="ProtNLM"/>
    </source>
</evidence>
<feature type="domain" description="BppU N-terminal" evidence="1">
    <location>
        <begin position="5"/>
        <end position="151"/>
    </location>
</feature>
<sequence length="665" mass="74314">MAIKETNFTLDLTREGKYPVVKFRLNDNKVQKVTFRLTNDGRDVDLEKELGDQFKPVFECIFRDKTFKRDENRENWEIKREGNIYIFTYYLTKEVINKSGIACYYFALENPDGLRISTPTLKMGIDCDFKEEGGPSEHYISEFEYLVKKVREIIESAGEDFDKLITSLEQLSDIEWRVDNLSTKVDYIDTRKIRSSQLDISSESARIQPQNLSEAVLKMMTGDTPVGEFIANGAVTNEKIANGAVSNSKIADGSVNGSKITKYAVGTDNVATEAITNPKIAPGSVTASKVAMESINYTKLTKTTRGIGINTGTLYPLRAADILNNALPDPTPKDEHQNVILSVRITGAKQNKIYAVETVYDGFVVGEKARYGVSFGQFDRQNDGKVDATTYKQVLSITDIPDSTVAITDSIITKVYDVPNFKLKIVVTYNRDAMGSYKGSRLSYIAGNNYFGCVLHPDSYNFADNNGIDEINILGDSLSANTQHASKPYHSHVGNWLGAKINNYGISGSTVGSKYDPMSIRYTGMSDTAKVTLVYGGTNDFGRNQPLGTMADRTNETFYGAMHVLLKGLSEKYAGKKIGFVSMHHFGTDFFKETNEFGLTKLDYVKATREVCEYYSIPLLDLYASGGFNFDIDAQKTMYSVDSLHFNNLGHERLAKLIYEFIMRL</sequence>
<dbReference type="Gene3D" id="2.60.40.3350">
    <property type="match status" value="1"/>
</dbReference>
<dbReference type="Gene3D" id="3.40.50.1110">
    <property type="entry name" value="SGNH hydrolase"/>
    <property type="match status" value="1"/>
</dbReference>
<gene>
    <name evidence="3" type="ORF">CN611_07520</name>
</gene>
<accession>A0A2A8BSZ1</accession>
<evidence type="ECO:0000313" key="4">
    <source>
        <dbReference type="Proteomes" id="UP000220621"/>
    </source>
</evidence>
<reference evidence="3 4" key="1">
    <citation type="submission" date="2017-09" db="EMBL/GenBank/DDBJ databases">
        <title>Large-scale bioinformatics analysis of Bacillus genomes uncovers conserved roles of natural products in bacterial physiology.</title>
        <authorList>
            <consortium name="Agbiome Team Llc"/>
            <person name="Bleich R.M."/>
            <person name="Grubbs K.J."/>
            <person name="Santa Maria K.C."/>
            <person name="Allen S.E."/>
            <person name="Farag S."/>
            <person name="Shank E.A."/>
            <person name="Bowers A."/>
        </authorList>
    </citation>
    <scope>NUCLEOTIDE SEQUENCE [LARGE SCALE GENOMIC DNA]</scope>
    <source>
        <strain evidence="3 4">AFS010764</strain>
    </source>
</reference>
<dbReference type="Pfam" id="PF10651">
    <property type="entry name" value="BppU_N"/>
    <property type="match status" value="1"/>
</dbReference>
<evidence type="ECO:0000259" key="2">
    <source>
        <dbReference type="Pfam" id="PF13472"/>
    </source>
</evidence>
<comment type="caution">
    <text evidence="3">The sequence shown here is derived from an EMBL/GenBank/DDBJ whole genome shotgun (WGS) entry which is preliminary data.</text>
</comment>
<name>A0A2A8BSZ1_9BACI</name>
<dbReference type="InterPro" id="IPR018913">
    <property type="entry name" value="BppU_N"/>
</dbReference>